<gene>
    <name evidence="1" type="ORF">HPB47_009728</name>
</gene>
<reference evidence="1 2" key="1">
    <citation type="journal article" date="2020" name="Cell">
        <title>Large-Scale Comparative Analyses of Tick Genomes Elucidate Their Genetic Diversity and Vector Capacities.</title>
        <authorList>
            <consortium name="Tick Genome and Microbiome Consortium (TIGMIC)"/>
            <person name="Jia N."/>
            <person name="Wang J."/>
            <person name="Shi W."/>
            <person name="Du L."/>
            <person name="Sun Y."/>
            <person name="Zhan W."/>
            <person name="Jiang J.F."/>
            <person name="Wang Q."/>
            <person name="Zhang B."/>
            <person name="Ji P."/>
            <person name="Bell-Sakyi L."/>
            <person name="Cui X.M."/>
            <person name="Yuan T.T."/>
            <person name="Jiang B.G."/>
            <person name="Yang W.F."/>
            <person name="Lam T.T."/>
            <person name="Chang Q.C."/>
            <person name="Ding S.J."/>
            <person name="Wang X.J."/>
            <person name="Zhu J.G."/>
            <person name="Ruan X.D."/>
            <person name="Zhao L."/>
            <person name="Wei J.T."/>
            <person name="Ye R.Z."/>
            <person name="Que T.C."/>
            <person name="Du C.H."/>
            <person name="Zhou Y.H."/>
            <person name="Cheng J.X."/>
            <person name="Dai P.F."/>
            <person name="Guo W.B."/>
            <person name="Han X.H."/>
            <person name="Huang E.J."/>
            <person name="Li L.F."/>
            <person name="Wei W."/>
            <person name="Gao Y.C."/>
            <person name="Liu J.Z."/>
            <person name="Shao H.Z."/>
            <person name="Wang X."/>
            <person name="Wang C.C."/>
            <person name="Yang T.C."/>
            <person name="Huo Q.B."/>
            <person name="Li W."/>
            <person name="Chen H.Y."/>
            <person name="Chen S.E."/>
            <person name="Zhou L.G."/>
            <person name="Ni X.B."/>
            <person name="Tian J.H."/>
            <person name="Sheng Y."/>
            <person name="Liu T."/>
            <person name="Pan Y.S."/>
            <person name="Xia L.Y."/>
            <person name="Li J."/>
            <person name="Zhao F."/>
            <person name="Cao W.C."/>
        </authorList>
    </citation>
    <scope>NUCLEOTIDE SEQUENCE [LARGE SCALE GENOMIC DNA]</scope>
    <source>
        <strain evidence="1">Iper-2018</strain>
    </source>
</reference>
<proteinExistence type="predicted"/>
<keyword evidence="2" id="KW-1185">Reference proteome</keyword>
<comment type="caution">
    <text evidence="1">The sequence shown here is derived from an EMBL/GenBank/DDBJ whole genome shotgun (WGS) entry which is preliminary data.</text>
</comment>
<sequence length="1209" mass="134172">MDHIKRTRGVIRSVVTRTLNALTDLLRGTDPDFTDLQVHLDFLLQKEAQLKDLDNEIRDLLDDEYLENEVVGTLEYNMNISHTLEITSPAIHPKYQTTVQPSVTGIKFLPEQEVWPTYPLAKHHAPLLGPLPSDDSHIVELPRIEKFKYLQSYLTGPAKQAIEWVRLSDEGYDVAIKALLERFGRSSLLVDKHIDQLLALSPVNSSNNIAELRHLYDSIQFRTSCLEGLGVPPTQYAVVLKRVLMRSLPNDLAVLFRQNIKEKESPTEAGDMQTTTGVPGTAEVANILMFLRIQIESREESQGGLQWSSPDPPQEDRGGTRPSSAQHSLPSALALPTSSVAPEPGSCPLCTGIGHQLQDCNTNISSDTKRNRLRSARCCYRCGKVNHVARNCRTSTRLVCGTCSGRHITILCDIWRFPQDESRPSFTGVSESRTDENRGLPNNVTTAPTTSTGVSSVLLQTAKAWATGTTDSALVRVLLDTGSQRTFIKRESSERLRCQVLGTEELTIYTFGNTKRPTHYRCRRVELTLQSQYSTSKVTVEALEVLQADTEVGVLIGSDVYWKVATGQIRRLSDHLTAVHTIFGWMVQGRYMCPTSDRSNTTAVSTTSCETSHSESRPVATSEMWQLDAIGISDLPSSDPATRPALLQFNEQFVKRQNGDSARVYAGVVFSEASTVSDALVKALHQRSVSVPSGSPKKELLVKLYRQHVLNNDRFTSGDYSSDEDVRDTSKEHDDSCTLPGVSDSFTSLSDDALLAKPRDFGFQAGPVVASTRSPYERQLRQLLKNGSVPANPSVPTDEFSATEEEEPRVIPEDNSDDEDGGTPLQKGPMTFSPPSVRSVRFNLSNSNSPGVNEAVQPSRRSFTCSARSSSLPQYGSPVHMTLRSRAGTRGEDMAGHSAATAPAVGKQRRMYTVVKVLIVLVVTTVNVLIHLRAPVEQGSFKTNILISRSRIAPIKPNISSAPNCVVRNDGVKRHIEEPDLLPTKKRNPKVVASIEPTVNLGKKQTTESKERQTTDCREQRKTKDRAMQTKTRLLHRTSVLLPMTPRAVTEQGKPLPSTTAEPETKSEPHSTTRRYAAIAFQVLELDAQYCRNMLGYKEDKVQHHSDAVSTTGRRRGHRRRRQYASSAMETWSGNEDVLRQAWRDLSMHTTILQRLGTTPSSTPPTKEGPLQRHQLGRACEENQQNRTRWEINGARPGTLILFPSTGLN</sequence>
<name>A0AC60P147_IXOPE</name>
<organism evidence="1 2">
    <name type="scientific">Ixodes persulcatus</name>
    <name type="common">Taiga tick</name>
    <dbReference type="NCBI Taxonomy" id="34615"/>
    <lineage>
        <taxon>Eukaryota</taxon>
        <taxon>Metazoa</taxon>
        <taxon>Ecdysozoa</taxon>
        <taxon>Arthropoda</taxon>
        <taxon>Chelicerata</taxon>
        <taxon>Arachnida</taxon>
        <taxon>Acari</taxon>
        <taxon>Parasitiformes</taxon>
        <taxon>Ixodida</taxon>
        <taxon>Ixodoidea</taxon>
        <taxon>Ixodidae</taxon>
        <taxon>Ixodinae</taxon>
        <taxon>Ixodes</taxon>
    </lineage>
</organism>
<protein>
    <submittedName>
        <fullName evidence="1">Uncharacterized protein</fullName>
    </submittedName>
</protein>
<dbReference type="EMBL" id="JABSTQ010011289">
    <property type="protein sequence ID" value="KAG0413119.1"/>
    <property type="molecule type" value="Genomic_DNA"/>
</dbReference>
<evidence type="ECO:0000313" key="1">
    <source>
        <dbReference type="EMBL" id="KAG0413119.1"/>
    </source>
</evidence>
<dbReference type="Proteomes" id="UP000805193">
    <property type="component" value="Unassembled WGS sequence"/>
</dbReference>
<accession>A0AC60P147</accession>
<evidence type="ECO:0000313" key="2">
    <source>
        <dbReference type="Proteomes" id="UP000805193"/>
    </source>
</evidence>